<keyword evidence="16" id="KW-1185">Reference proteome</keyword>
<dbReference type="OrthoDB" id="9801107at2"/>
<comment type="function">
    <text evidence="11 12">Catalyzes the ATP-dependent amination of UTP to CTP with either L-glutamine or ammonia as the source of nitrogen. Regulates intracellular CTP levels through interactions with the four ribonucleotide triphosphates.</text>
</comment>
<evidence type="ECO:0000259" key="13">
    <source>
        <dbReference type="Pfam" id="PF00117"/>
    </source>
</evidence>
<reference evidence="16" key="1">
    <citation type="submission" date="2017-11" db="EMBL/GenBank/DDBJ databases">
        <authorList>
            <person name="Kuznetsova I."/>
            <person name="Sazanova A."/>
            <person name="Chirak E."/>
            <person name="Safronova V."/>
            <person name="Willems A."/>
        </authorList>
    </citation>
    <scope>NUCLEOTIDE SEQUENCE [LARGE SCALE GENOMIC DNA]</scope>
    <source>
        <strain evidence="16">PEPV15</strain>
    </source>
</reference>
<dbReference type="PANTHER" id="PTHR11550">
    <property type="entry name" value="CTP SYNTHASE"/>
    <property type="match status" value="1"/>
</dbReference>
<accession>A0A2P7AVE7</accession>
<dbReference type="FunFam" id="3.40.50.300:FF:000009">
    <property type="entry name" value="CTP synthase"/>
    <property type="match status" value="1"/>
</dbReference>
<organism evidence="15 16">
    <name type="scientific">Phyllobacterium endophyticum</name>
    <dbReference type="NCBI Taxonomy" id="1149773"/>
    <lineage>
        <taxon>Bacteria</taxon>
        <taxon>Pseudomonadati</taxon>
        <taxon>Pseudomonadota</taxon>
        <taxon>Alphaproteobacteria</taxon>
        <taxon>Hyphomicrobiales</taxon>
        <taxon>Phyllobacteriaceae</taxon>
        <taxon>Phyllobacterium</taxon>
    </lineage>
</organism>
<dbReference type="EC" id="6.3.4.2" evidence="12"/>
<comment type="caution">
    <text evidence="15">The sequence shown here is derived from an EMBL/GenBank/DDBJ whole genome shotgun (WGS) entry which is preliminary data.</text>
</comment>
<dbReference type="EMBL" id="PGGN01000002">
    <property type="protein sequence ID" value="PSH58167.1"/>
    <property type="molecule type" value="Genomic_DNA"/>
</dbReference>
<dbReference type="InterPro" id="IPR027417">
    <property type="entry name" value="P-loop_NTPase"/>
</dbReference>
<comment type="caution">
    <text evidence="12">Lacks conserved residue(s) required for the propagation of feature annotation.</text>
</comment>
<keyword evidence="5 12" id="KW-0547">Nucleotide-binding</keyword>
<dbReference type="GO" id="GO:0003883">
    <property type="term" value="F:CTP synthase activity"/>
    <property type="evidence" value="ECO:0007669"/>
    <property type="project" value="UniProtKB-UniRule"/>
</dbReference>
<feature type="binding site" evidence="12">
    <location>
        <position position="13"/>
    </location>
    <ligand>
        <name>CTP</name>
        <dbReference type="ChEBI" id="CHEBI:37563"/>
        <note>allosteric inhibitor</note>
    </ligand>
</feature>
<feature type="binding site" evidence="12">
    <location>
        <position position="71"/>
    </location>
    <ligand>
        <name>Mg(2+)</name>
        <dbReference type="ChEBI" id="CHEBI:18420"/>
    </ligand>
</feature>
<keyword evidence="6 12" id="KW-0067">ATP-binding</keyword>
<feature type="binding site" evidence="12">
    <location>
        <position position="353"/>
    </location>
    <ligand>
        <name>L-glutamine</name>
        <dbReference type="ChEBI" id="CHEBI:58359"/>
    </ligand>
</feature>
<feature type="binding site" evidence="12">
    <location>
        <position position="13"/>
    </location>
    <ligand>
        <name>UTP</name>
        <dbReference type="ChEBI" id="CHEBI:46398"/>
    </ligand>
</feature>
<dbReference type="NCBIfam" id="NF003792">
    <property type="entry name" value="PRK05380.1"/>
    <property type="match status" value="1"/>
</dbReference>
<evidence type="ECO:0000256" key="9">
    <source>
        <dbReference type="ARBA" id="ARBA00022975"/>
    </source>
</evidence>
<feature type="binding site" evidence="12">
    <location>
        <begin position="146"/>
        <end position="148"/>
    </location>
    <ligand>
        <name>CTP</name>
        <dbReference type="ChEBI" id="CHEBI:37563"/>
        <note>allosteric inhibitor</note>
    </ligand>
</feature>
<feature type="active site" evidence="12">
    <location>
        <position position="514"/>
    </location>
</feature>
<comment type="subunit">
    <text evidence="12">Homotetramer.</text>
</comment>
<feature type="active site" evidence="12">
    <location>
        <position position="516"/>
    </location>
</feature>
<evidence type="ECO:0000259" key="14">
    <source>
        <dbReference type="Pfam" id="PF06418"/>
    </source>
</evidence>
<dbReference type="InterPro" id="IPR017926">
    <property type="entry name" value="GATASE"/>
</dbReference>
<comment type="activity regulation">
    <text evidence="12">Allosterically activated by GTP, when glutamine is the substrate; GTP has no effect on the reaction when ammonia is the substrate. The allosteric effector GTP functions by stabilizing the protein conformation that binds the tetrahedral intermediate(s) formed during glutamine hydrolysis. Inhibited by the product CTP, via allosteric rather than competitive inhibition.</text>
</comment>
<feature type="active site" description="Nucleophile; for glutamine hydrolysis" evidence="12">
    <location>
        <position position="380"/>
    </location>
</feature>
<evidence type="ECO:0000256" key="6">
    <source>
        <dbReference type="ARBA" id="ARBA00022840"/>
    </source>
</evidence>
<comment type="catalytic activity">
    <reaction evidence="12">
        <text>L-glutamine + H2O = L-glutamate + NH4(+)</text>
        <dbReference type="Rhea" id="RHEA:15889"/>
        <dbReference type="ChEBI" id="CHEBI:15377"/>
        <dbReference type="ChEBI" id="CHEBI:28938"/>
        <dbReference type="ChEBI" id="CHEBI:29985"/>
        <dbReference type="ChEBI" id="CHEBI:58359"/>
    </reaction>
</comment>
<feature type="binding site" evidence="12">
    <location>
        <position position="71"/>
    </location>
    <ligand>
        <name>ATP</name>
        <dbReference type="ChEBI" id="CHEBI:30616"/>
    </ligand>
</feature>
<dbReference type="GO" id="GO:0044210">
    <property type="term" value="P:'de novo' CTP biosynthetic process"/>
    <property type="evidence" value="ECO:0007669"/>
    <property type="project" value="UniProtKB-UniRule"/>
</dbReference>
<dbReference type="PANTHER" id="PTHR11550:SF0">
    <property type="entry name" value="CTP SYNTHASE-RELATED"/>
    <property type="match status" value="1"/>
</dbReference>
<comment type="miscellaneous">
    <text evidence="12">CTPSs have evolved a hybrid strategy for distinguishing between UTP and CTP. The overlapping regions of the product feedback inhibitory and substrate sites recognize a common feature in both compounds, the triphosphate moiety. To differentiate isosteric substrate and product pyrimidine rings, an additional pocket far from the expected kinase/ligase catalytic site, specifically recognizes the cytosine and ribose portions of the product inhibitor.</text>
</comment>
<dbReference type="GO" id="GO:0005829">
    <property type="term" value="C:cytosol"/>
    <property type="evidence" value="ECO:0007669"/>
    <property type="project" value="TreeGrafter"/>
</dbReference>
<dbReference type="UniPathway" id="UPA00159">
    <property type="reaction ID" value="UER00277"/>
</dbReference>
<feature type="region of interest" description="Amidoligase domain" evidence="12">
    <location>
        <begin position="1"/>
        <end position="265"/>
    </location>
</feature>
<dbReference type="SUPFAM" id="SSF52540">
    <property type="entry name" value="P-loop containing nucleoside triphosphate hydrolases"/>
    <property type="match status" value="1"/>
</dbReference>
<dbReference type="PROSITE" id="PS51273">
    <property type="entry name" value="GATASE_TYPE_1"/>
    <property type="match status" value="1"/>
</dbReference>
<evidence type="ECO:0000256" key="2">
    <source>
        <dbReference type="ARBA" id="ARBA00007533"/>
    </source>
</evidence>
<evidence type="ECO:0000256" key="12">
    <source>
        <dbReference type="HAMAP-Rule" id="MF_01227"/>
    </source>
</evidence>
<dbReference type="RefSeq" id="WP_106716620.1">
    <property type="nucleotide sequence ID" value="NZ_JACHXT010000001.1"/>
</dbReference>
<dbReference type="CDD" id="cd03113">
    <property type="entry name" value="CTPS_N"/>
    <property type="match status" value="1"/>
</dbReference>
<dbReference type="InterPro" id="IPR017456">
    <property type="entry name" value="CTP_synthase_N"/>
</dbReference>
<evidence type="ECO:0000313" key="16">
    <source>
        <dbReference type="Proteomes" id="UP000241158"/>
    </source>
</evidence>
<comment type="catalytic activity">
    <reaction evidence="10 12">
        <text>UTP + L-glutamine + ATP + H2O = CTP + L-glutamate + ADP + phosphate + 2 H(+)</text>
        <dbReference type="Rhea" id="RHEA:26426"/>
        <dbReference type="ChEBI" id="CHEBI:15377"/>
        <dbReference type="ChEBI" id="CHEBI:15378"/>
        <dbReference type="ChEBI" id="CHEBI:29985"/>
        <dbReference type="ChEBI" id="CHEBI:30616"/>
        <dbReference type="ChEBI" id="CHEBI:37563"/>
        <dbReference type="ChEBI" id="CHEBI:43474"/>
        <dbReference type="ChEBI" id="CHEBI:46398"/>
        <dbReference type="ChEBI" id="CHEBI:58359"/>
        <dbReference type="ChEBI" id="CHEBI:456216"/>
        <dbReference type="EC" id="6.3.4.2"/>
    </reaction>
</comment>
<feature type="binding site" evidence="12">
    <location>
        <begin position="381"/>
        <end position="384"/>
    </location>
    <ligand>
        <name>L-glutamine</name>
        <dbReference type="ChEBI" id="CHEBI:58359"/>
    </ligand>
</feature>
<evidence type="ECO:0000313" key="15">
    <source>
        <dbReference type="EMBL" id="PSH58167.1"/>
    </source>
</evidence>
<evidence type="ECO:0000256" key="5">
    <source>
        <dbReference type="ARBA" id="ARBA00022741"/>
    </source>
</evidence>
<dbReference type="NCBIfam" id="TIGR00337">
    <property type="entry name" value="PyrG"/>
    <property type="match status" value="1"/>
</dbReference>
<dbReference type="AlphaFoldDB" id="A0A2P7AVE7"/>
<feature type="binding site" evidence="12">
    <location>
        <position position="222"/>
    </location>
    <ligand>
        <name>UTP</name>
        <dbReference type="ChEBI" id="CHEBI:46398"/>
    </ligand>
</feature>
<dbReference type="GO" id="GO:0042802">
    <property type="term" value="F:identical protein binding"/>
    <property type="evidence" value="ECO:0007669"/>
    <property type="project" value="TreeGrafter"/>
</dbReference>
<feature type="binding site" evidence="12">
    <location>
        <begin position="14"/>
        <end position="19"/>
    </location>
    <ligand>
        <name>ATP</name>
        <dbReference type="ChEBI" id="CHEBI:30616"/>
    </ligand>
</feature>
<feature type="domain" description="CTP synthase N-terminal" evidence="14">
    <location>
        <begin position="3"/>
        <end position="264"/>
    </location>
</feature>
<gene>
    <name evidence="12" type="primary">pyrG</name>
    <name evidence="15" type="ORF">CU100_11040</name>
</gene>
<evidence type="ECO:0000256" key="7">
    <source>
        <dbReference type="ARBA" id="ARBA00022842"/>
    </source>
</evidence>
<dbReference type="GO" id="GO:0097268">
    <property type="term" value="C:cytoophidium"/>
    <property type="evidence" value="ECO:0007669"/>
    <property type="project" value="UniProtKB-ARBA"/>
</dbReference>
<dbReference type="GO" id="GO:0046872">
    <property type="term" value="F:metal ion binding"/>
    <property type="evidence" value="ECO:0007669"/>
    <property type="project" value="UniProtKB-KW"/>
</dbReference>
<keyword evidence="4 12" id="KW-0479">Metal-binding</keyword>
<dbReference type="InterPro" id="IPR029062">
    <property type="entry name" value="Class_I_gatase-like"/>
</dbReference>
<comment type="pathway">
    <text evidence="1 12">Pyrimidine metabolism; CTP biosynthesis via de novo pathway; CTP from UDP: step 2/2.</text>
</comment>
<dbReference type="HAMAP" id="MF_01227">
    <property type="entry name" value="PyrG"/>
    <property type="match status" value="1"/>
</dbReference>
<dbReference type="InterPro" id="IPR004468">
    <property type="entry name" value="CTP_synthase"/>
</dbReference>
<evidence type="ECO:0000256" key="3">
    <source>
        <dbReference type="ARBA" id="ARBA00022598"/>
    </source>
</evidence>
<comment type="similarity">
    <text evidence="2 12">Belongs to the CTP synthase family.</text>
</comment>
<feature type="domain" description="Glutamine amidotransferase" evidence="13">
    <location>
        <begin position="301"/>
        <end position="533"/>
    </location>
</feature>
<dbReference type="CDD" id="cd01746">
    <property type="entry name" value="GATase1_CTP_Synthase"/>
    <property type="match status" value="1"/>
</dbReference>
<feature type="binding site" evidence="12">
    <location>
        <begin position="186"/>
        <end position="191"/>
    </location>
    <ligand>
        <name>UTP</name>
        <dbReference type="ChEBI" id="CHEBI:46398"/>
    </ligand>
</feature>
<name>A0A2P7AVE7_9HYPH</name>
<evidence type="ECO:0000256" key="8">
    <source>
        <dbReference type="ARBA" id="ARBA00022962"/>
    </source>
</evidence>
<comment type="catalytic activity">
    <reaction evidence="12">
        <text>UTP + NH4(+) + ATP = CTP + ADP + phosphate + 2 H(+)</text>
        <dbReference type="Rhea" id="RHEA:16597"/>
        <dbReference type="ChEBI" id="CHEBI:15378"/>
        <dbReference type="ChEBI" id="CHEBI:28938"/>
        <dbReference type="ChEBI" id="CHEBI:30616"/>
        <dbReference type="ChEBI" id="CHEBI:37563"/>
        <dbReference type="ChEBI" id="CHEBI:43474"/>
        <dbReference type="ChEBI" id="CHEBI:46398"/>
        <dbReference type="ChEBI" id="CHEBI:456216"/>
    </reaction>
</comment>
<dbReference type="FunFam" id="3.40.50.880:FF:000002">
    <property type="entry name" value="CTP synthase"/>
    <property type="match status" value="1"/>
</dbReference>
<dbReference type="Pfam" id="PF06418">
    <property type="entry name" value="CTP_synth_N"/>
    <property type="match status" value="1"/>
</dbReference>
<feature type="binding site" evidence="12">
    <location>
        <position position="222"/>
    </location>
    <ligand>
        <name>CTP</name>
        <dbReference type="ChEBI" id="CHEBI:37563"/>
        <note>allosteric inhibitor</note>
    </ligand>
</feature>
<dbReference type="Proteomes" id="UP000241158">
    <property type="component" value="Unassembled WGS sequence"/>
</dbReference>
<dbReference type="GO" id="GO:0004359">
    <property type="term" value="F:glutaminase activity"/>
    <property type="evidence" value="ECO:0007669"/>
    <property type="project" value="RHEA"/>
</dbReference>
<dbReference type="Gene3D" id="3.40.50.300">
    <property type="entry name" value="P-loop containing nucleotide triphosphate hydrolases"/>
    <property type="match status" value="1"/>
</dbReference>
<evidence type="ECO:0000256" key="1">
    <source>
        <dbReference type="ARBA" id="ARBA00005171"/>
    </source>
</evidence>
<keyword evidence="9 12" id="KW-0665">Pyrimidine biosynthesis</keyword>
<protein>
    <recommendedName>
        <fullName evidence="12">CTP synthase</fullName>
        <ecNumber evidence="12">6.3.4.2</ecNumber>
    </recommendedName>
    <alternativeName>
        <fullName evidence="12">Cytidine 5'-triphosphate synthase</fullName>
    </alternativeName>
    <alternativeName>
        <fullName evidence="12">Cytidine triphosphate synthetase</fullName>
        <shortName evidence="12">CTP synthetase</shortName>
        <shortName evidence="12">CTPS</shortName>
    </alternativeName>
    <alternativeName>
        <fullName evidence="12">UTP--ammonia ligase</fullName>
    </alternativeName>
</protein>
<feature type="binding site" evidence="12">
    <location>
        <position position="469"/>
    </location>
    <ligand>
        <name>L-glutamine</name>
        <dbReference type="ChEBI" id="CHEBI:58359"/>
    </ligand>
</feature>
<dbReference type="Pfam" id="PF00117">
    <property type="entry name" value="GATase"/>
    <property type="match status" value="1"/>
</dbReference>
<evidence type="ECO:0000256" key="11">
    <source>
        <dbReference type="ARBA" id="ARBA00059148"/>
    </source>
</evidence>
<feature type="binding site" evidence="12">
    <location>
        <position position="54"/>
    </location>
    <ligand>
        <name>L-glutamine</name>
        <dbReference type="ChEBI" id="CHEBI:58359"/>
    </ligand>
</feature>
<feature type="binding site" evidence="12">
    <location>
        <begin position="186"/>
        <end position="191"/>
    </location>
    <ligand>
        <name>CTP</name>
        <dbReference type="ChEBI" id="CHEBI:37563"/>
        <note>allosteric inhibitor</note>
    </ligand>
</feature>
<keyword evidence="7 12" id="KW-0460">Magnesium</keyword>
<keyword evidence="3 12" id="KW-0436">Ligase</keyword>
<feature type="binding site" evidence="12">
    <location>
        <position position="139"/>
    </location>
    <ligand>
        <name>Mg(2+)</name>
        <dbReference type="ChEBI" id="CHEBI:18420"/>
    </ligand>
</feature>
<feature type="binding site" evidence="12">
    <location>
        <position position="240"/>
    </location>
    <ligand>
        <name>ATP</name>
        <dbReference type="ChEBI" id="CHEBI:30616"/>
    </ligand>
</feature>
<proteinExistence type="inferred from homology"/>
<sequence length="542" mass="60087">MARYVFITGGVVSSLGKGIAAAALAALLQARGYRVRIRKLDPYLNVDPGTMSPYQHGEVFVTDDGAETDLDLGHYERFTGRPANKQDNITTGRIYRNIIEKERRGDYLGATVQVIPHVTDEIKTFIVDGNEDYDFVLCEIGGTVGDIEAMPFLEAIRQLGNDLPRGTAVYIHLTLMPYIPAAGELKTKPTQHSVKELRSIGIAPDILLIRADREIPESERRKLSLFCNVRASAVIQALDVDTIYDVPMAYHKEGLDSEVLAAFGIDPAPKPRMERWDEVSQRIHNPEGEVTIAIVGKYTGLKDAYKSLIEALHHGGMANKVKVNLDWIESEIFEQEDPAPYLQKVHGILVPGGFGERGSEGKILAAKFAREKKVPYFGICFGMQMAVIEAARSLAGVEKASSTEFGPTSEPVVGLMTEWLKGNMLEKRAKSGDLGGTMRLGAYEALLKSGTHIADIYGSTDISERHRHRYEVNIDYKERLEDCGLVFSGMSPDGVLPETIEYPDHPWFIGVQYHPELKSRPFEPHPLFASFINAAMAQNRLV</sequence>
<dbReference type="InterPro" id="IPR033828">
    <property type="entry name" value="GATase1_CTP_Synthase"/>
</dbReference>
<evidence type="ECO:0000256" key="4">
    <source>
        <dbReference type="ARBA" id="ARBA00022723"/>
    </source>
</evidence>
<dbReference type="GO" id="GO:0005524">
    <property type="term" value="F:ATP binding"/>
    <property type="evidence" value="ECO:0007669"/>
    <property type="project" value="UniProtKB-KW"/>
</dbReference>
<dbReference type="Gene3D" id="3.40.50.880">
    <property type="match status" value="1"/>
</dbReference>
<feature type="binding site" evidence="12">
    <location>
        <position position="404"/>
    </location>
    <ligand>
        <name>L-glutamine</name>
        <dbReference type="ChEBI" id="CHEBI:58359"/>
    </ligand>
</feature>
<evidence type="ECO:0000256" key="10">
    <source>
        <dbReference type="ARBA" id="ARBA00047781"/>
    </source>
</evidence>
<dbReference type="GO" id="GO:0019856">
    <property type="term" value="P:pyrimidine nucleobase biosynthetic process"/>
    <property type="evidence" value="ECO:0007669"/>
    <property type="project" value="TreeGrafter"/>
</dbReference>
<dbReference type="SUPFAM" id="SSF52317">
    <property type="entry name" value="Class I glutamine amidotransferase-like"/>
    <property type="match status" value="1"/>
</dbReference>
<keyword evidence="8 12" id="KW-0315">Glutamine amidotransferase</keyword>